<dbReference type="Proteomes" id="UP000249610">
    <property type="component" value="Unassembled WGS sequence"/>
</dbReference>
<dbReference type="GO" id="GO:0016987">
    <property type="term" value="F:sigma factor activity"/>
    <property type="evidence" value="ECO:0007669"/>
    <property type="project" value="UniProtKB-KW"/>
</dbReference>
<dbReference type="SUPFAM" id="SSF88946">
    <property type="entry name" value="Sigma2 domain of RNA polymerase sigma factors"/>
    <property type="match status" value="1"/>
</dbReference>
<evidence type="ECO:0000256" key="3">
    <source>
        <dbReference type="ARBA" id="ARBA00023082"/>
    </source>
</evidence>
<gene>
    <name evidence="7" type="ORF">LV83_03737</name>
</gene>
<evidence type="ECO:0000259" key="5">
    <source>
        <dbReference type="Pfam" id="PF04542"/>
    </source>
</evidence>
<name>A0A327P1N2_9BACT</name>
<proteinExistence type="inferred from homology"/>
<dbReference type="OrthoDB" id="9785675at2"/>
<keyword evidence="2" id="KW-0805">Transcription regulation</keyword>
<keyword evidence="3" id="KW-0731">Sigma factor</keyword>
<dbReference type="SUPFAM" id="SSF88659">
    <property type="entry name" value="Sigma3 and sigma4 domains of RNA polymerase sigma factors"/>
    <property type="match status" value="1"/>
</dbReference>
<evidence type="ECO:0000256" key="4">
    <source>
        <dbReference type="ARBA" id="ARBA00023163"/>
    </source>
</evidence>
<dbReference type="RefSeq" id="WP_111613056.1">
    <property type="nucleotide sequence ID" value="NZ_QLLK01000014.1"/>
</dbReference>
<feature type="domain" description="RNA polymerase sigma factor 70 region 4 type 2" evidence="6">
    <location>
        <begin position="123"/>
        <end position="175"/>
    </location>
</feature>
<dbReference type="InterPro" id="IPR007627">
    <property type="entry name" value="RNA_pol_sigma70_r2"/>
</dbReference>
<keyword evidence="8" id="KW-1185">Reference proteome</keyword>
<dbReference type="PANTHER" id="PTHR43133:SF51">
    <property type="entry name" value="RNA POLYMERASE SIGMA FACTOR"/>
    <property type="match status" value="1"/>
</dbReference>
<protein>
    <submittedName>
        <fullName evidence="7">RNA polymerase sigma-70 factor (ECF subfamily)</fullName>
    </submittedName>
</protein>
<feature type="domain" description="RNA polymerase sigma-70 region 2" evidence="5">
    <location>
        <begin position="26"/>
        <end position="93"/>
    </location>
</feature>
<evidence type="ECO:0000256" key="1">
    <source>
        <dbReference type="ARBA" id="ARBA00010641"/>
    </source>
</evidence>
<dbReference type="GO" id="GO:0003677">
    <property type="term" value="F:DNA binding"/>
    <property type="evidence" value="ECO:0007669"/>
    <property type="project" value="InterPro"/>
</dbReference>
<sequence>MNKNGDQEILQLIQDPKTRDVGFRQLIQAYQKRVYHVIRRMVLIHEDADDITQNTFIKAHHHIDKFQGQSSLFTWLYRIATNESLTFLEKKKKRNFFSIDDHQEKMESYIDQPGNIDGDEIQRLLQKALLTLPDKQRLVFHLKYQEELTYEEMSEITGTTIGALKASYHHAVKKIEHSLTLE</sequence>
<dbReference type="InterPro" id="IPR013325">
    <property type="entry name" value="RNA_pol_sigma_r2"/>
</dbReference>
<dbReference type="EMBL" id="QLLK01000014">
    <property type="protein sequence ID" value="RAI84944.1"/>
    <property type="molecule type" value="Genomic_DNA"/>
</dbReference>
<dbReference type="Gene3D" id="1.10.10.10">
    <property type="entry name" value="Winged helix-like DNA-binding domain superfamily/Winged helix DNA-binding domain"/>
    <property type="match status" value="1"/>
</dbReference>
<dbReference type="InterPro" id="IPR014284">
    <property type="entry name" value="RNA_pol_sigma-70_dom"/>
</dbReference>
<dbReference type="CDD" id="cd06171">
    <property type="entry name" value="Sigma70_r4"/>
    <property type="match status" value="1"/>
</dbReference>
<keyword evidence="4" id="KW-0804">Transcription</keyword>
<dbReference type="InterPro" id="IPR013249">
    <property type="entry name" value="RNA_pol_sigma70_r4_t2"/>
</dbReference>
<dbReference type="InterPro" id="IPR013324">
    <property type="entry name" value="RNA_pol_sigma_r3/r4-like"/>
</dbReference>
<accession>A0A327P1N2</accession>
<dbReference type="GO" id="GO:0006352">
    <property type="term" value="P:DNA-templated transcription initiation"/>
    <property type="evidence" value="ECO:0007669"/>
    <property type="project" value="InterPro"/>
</dbReference>
<organism evidence="7 8">
    <name type="scientific">Algoriphagus yeomjeoni</name>
    <dbReference type="NCBI Taxonomy" id="291403"/>
    <lineage>
        <taxon>Bacteria</taxon>
        <taxon>Pseudomonadati</taxon>
        <taxon>Bacteroidota</taxon>
        <taxon>Cytophagia</taxon>
        <taxon>Cytophagales</taxon>
        <taxon>Cyclobacteriaceae</taxon>
        <taxon>Algoriphagus</taxon>
    </lineage>
</organism>
<dbReference type="Gene3D" id="1.10.1740.10">
    <property type="match status" value="1"/>
</dbReference>
<comment type="caution">
    <text evidence="7">The sequence shown here is derived from an EMBL/GenBank/DDBJ whole genome shotgun (WGS) entry which is preliminary data.</text>
</comment>
<comment type="similarity">
    <text evidence="1">Belongs to the sigma-70 factor family. ECF subfamily.</text>
</comment>
<dbReference type="InterPro" id="IPR036388">
    <property type="entry name" value="WH-like_DNA-bd_sf"/>
</dbReference>
<dbReference type="NCBIfam" id="TIGR02937">
    <property type="entry name" value="sigma70-ECF"/>
    <property type="match status" value="1"/>
</dbReference>
<evidence type="ECO:0000313" key="7">
    <source>
        <dbReference type="EMBL" id="RAI84944.1"/>
    </source>
</evidence>
<evidence type="ECO:0000256" key="2">
    <source>
        <dbReference type="ARBA" id="ARBA00023015"/>
    </source>
</evidence>
<dbReference type="Pfam" id="PF04542">
    <property type="entry name" value="Sigma70_r2"/>
    <property type="match status" value="1"/>
</dbReference>
<evidence type="ECO:0000259" key="6">
    <source>
        <dbReference type="Pfam" id="PF08281"/>
    </source>
</evidence>
<evidence type="ECO:0000313" key="8">
    <source>
        <dbReference type="Proteomes" id="UP000249610"/>
    </source>
</evidence>
<reference evidence="7 8" key="1">
    <citation type="submission" date="2018-06" db="EMBL/GenBank/DDBJ databases">
        <title>Genomic Encyclopedia of Archaeal and Bacterial Type Strains, Phase II (KMG-II): from individual species to whole genera.</title>
        <authorList>
            <person name="Goeker M."/>
        </authorList>
    </citation>
    <scope>NUCLEOTIDE SEQUENCE [LARGE SCALE GENOMIC DNA]</scope>
    <source>
        <strain evidence="7 8">DSM 23446</strain>
    </source>
</reference>
<dbReference type="Pfam" id="PF08281">
    <property type="entry name" value="Sigma70_r4_2"/>
    <property type="match status" value="1"/>
</dbReference>
<dbReference type="PANTHER" id="PTHR43133">
    <property type="entry name" value="RNA POLYMERASE ECF-TYPE SIGMA FACTO"/>
    <property type="match status" value="1"/>
</dbReference>
<dbReference type="AlphaFoldDB" id="A0A327P1N2"/>
<dbReference type="InterPro" id="IPR039425">
    <property type="entry name" value="RNA_pol_sigma-70-like"/>
</dbReference>